<sequence length="194" mass="21465">MVASRLFLYSIARRSFISSKTQKIACTVESTWQPESAPPQSCTWATAASDAPLTDARLPHVEWKTRGNCRVVDRPVWAGRGVVECAGECGRALAEKKANLRFLNLFSTPPFTHLFASFMRIPSLPLLSAFSPPSLFILCSLSLSLSKKLLFHLLQFWDLAPSKDARHPGLPERERSASEAGKSFPSSLTFVLRA</sequence>
<dbReference type="Proteomes" id="UP000053144">
    <property type="component" value="Chromosome 11"/>
</dbReference>
<evidence type="ECO:0000313" key="1">
    <source>
        <dbReference type="EMBL" id="KOM57778.1"/>
    </source>
</evidence>
<dbReference type="Gramene" id="KOM57778">
    <property type="protein sequence ID" value="KOM57778"/>
    <property type="gene ID" value="LR48_Vigan11g081100"/>
</dbReference>
<evidence type="ECO:0000313" key="2">
    <source>
        <dbReference type="Proteomes" id="UP000053144"/>
    </source>
</evidence>
<proteinExistence type="predicted"/>
<protein>
    <submittedName>
        <fullName evidence="1">Uncharacterized protein</fullName>
    </submittedName>
</protein>
<accession>A0A0L9VS50</accession>
<name>A0A0L9VS50_PHAAN</name>
<dbReference type="EMBL" id="CM003381">
    <property type="protein sequence ID" value="KOM57778.1"/>
    <property type="molecule type" value="Genomic_DNA"/>
</dbReference>
<reference evidence="2" key="1">
    <citation type="journal article" date="2015" name="Proc. Natl. Acad. Sci. U.S.A.">
        <title>Genome sequencing of adzuki bean (Vigna angularis) provides insight into high starch and low fat accumulation and domestication.</title>
        <authorList>
            <person name="Yang K."/>
            <person name="Tian Z."/>
            <person name="Chen C."/>
            <person name="Luo L."/>
            <person name="Zhao B."/>
            <person name="Wang Z."/>
            <person name="Yu L."/>
            <person name="Li Y."/>
            <person name="Sun Y."/>
            <person name="Li W."/>
            <person name="Chen Y."/>
            <person name="Li Y."/>
            <person name="Zhang Y."/>
            <person name="Ai D."/>
            <person name="Zhao J."/>
            <person name="Shang C."/>
            <person name="Ma Y."/>
            <person name="Wu B."/>
            <person name="Wang M."/>
            <person name="Gao L."/>
            <person name="Sun D."/>
            <person name="Zhang P."/>
            <person name="Guo F."/>
            <person name="Wang W."/>
            <person name="Li Y."/>
            <person name="Wang J."/>
            <person name="Varshney R.K."/>
            <person name="Wang J."/>
            <person name="Ling H.Q."/>
            <person name="Wan P."/>
        </authorList>
    </citation>
    <scope>NUCLEOTIDE SEQUENCE</scope>
    <source>
        <strain evidence="2">cv. Jingnong 6</strain>
    </source>
</reference>
<gene>
    <name evidence="1" type="ORF">LR48_Vigan11g081100</name>
</gene>
<dbReference type="AlphaFoldDB" id="A0A0L9VS50"/>
<organism evidence="1 2">
    <name type="scientific">Phaseolus angularis</name>
    <name type="common">Azuki bean</name>
    <name type="synonym">Vigna angularis</name>
    <dbReference type="NCBI Taxonomy" id="3914"/>
    <lineage>
        <taxon>Eukaryota</taxon>
        <taxon>Viridiplantae</taxon>
        <taxon>Streptophyta</taxon>
        <taxon>Embryophyta</taxon>
        <taxon>Tracheophyta</taxon>
        <taxon>Spermatophyta</taxon>
        <taxon>Magnoliopsida</taxon>
        <taxon>eudicotyledons</taxon>
        <taxon>Gunneridae</taxon>
        <taxon>Pentapetalae</taxon>
        <taxon>rosids</taxon>
        <taxon>fabids</taxon>
        <taxon>Fabales</taxon>
        <taxon>Fabaceae</taxon>
        <taxon>Papilionoideae</taxon>
        <taxon>50 kb inversion clade</taxon>
        <taxon>NPAAA clade</taxon>
        <taxon>indigoferoid/millettioid clade</taxon>
        <taxon>Phaseoleae</taxon>
        <taxon>Vigna</taxon>
    </lineage>
</organism>